<reference evidence="3" key="1">
    <citation type="submission" date="2016-06" db="UniProtKB">
        <authorList>
            <consortium name="WormBaseParasite"/>
        </authorList>
    </citation>
    <scope>IDENTIFICATION</scope>
</reference>
<accession>A0A182DY35</accession>
<dbReference type="STRING" id="42157.A0A182DY35"/>
<dbReference type="EMBL" id="UYRW01000057">
    <property type="protein sequence ID" value="VDK62417.1"/>
    <property type="molecule type" value="Genomic_DNA"/>
</dbReference>
<protein>
    <submittedName>
        <fullName evidence="3">60S ribosomal protein L6</fullName>
    </submittedName>
</protein>
<evidence type="ECO:0000313" key="2">
    <source>
        <dbReference type="Proteomes" id="UP000271087"/>
    </source>
</evidence>
<evidence type="ECO:0000313" key="1">
    <source>
        <dbReference type="EMBL" id="VDK62417.1"/>
    </source>
</evidence>
<evidence type="ECO:0000313" key="3">
    <source>
        <dbReference type="WBParaSite" id="nOo.2.0.1.t00576-RA"/>
    </source>
</evidence>
<keyword evidence="2" id="KW-1185">Reference proteome</keyword>
<sequence length="247" mass="27616">MEDCSQSTNHFELHYANPEAIQQASKRHGCGCCQFCMLLLKYTGILCNVFCCSLVPEMITRKLAFHPPSKGRTYIICAKNARGNLVRTNNVKKAPKFISLKLEAKHFTERSPVPVEDIEITALPGYSVGTAPTVYITSKHPPNLCVIVLIASFASGLRLSGKAKRTSCMDRFLKSQCTSIDFSRIYGYVAPKSYSEILVGQFPRVVAPFSVEHASHLTVFSGHFPSVLIRIRHLLFHETDTLQYVLM</sequence>
<dbReference type="AlphaFoldDB" id="A0A182DY35"/>
<dbReference type="OrthoDB" id="446723at2759"/>
<gene>
    <name evidence="1" type="ORF">NOO_LOCUS576</name>
</gene>
<organism evidence="3">
    <name type="scientific">Onchocerca ochengi</name>
    <name type="common">Filarial nematode worm</name>
    <dbReference type="NCBI Taxonomy" id="42157"/>
    <lineage>
        <taxon>Eukaryota</taxon>
        <taxon>Metazoa</taxon>
        <taxon>Ecdysozoa</taxon>
        <taxon>Nematoda</taxon>
        <taxon>Chromadorea</taxon>
        <taxon>Rhabditida</taxon>
        <taxon>Spirurina</taxon>
        <taxon>Spiruromorpha</taxon>
        <taxon>Filarioidea</taxon>
        <taxon>Onchocercidae</taxon>
        <taxon>Onchocerca</taxon>
    </lineage>
</organism>
<proteinExistence type="predicted"/>
<dbReference type="WBParaSite" id="nOo.2.0.1.t00576-RA">
    <property type="protein sequence ID" value="nOo.2.0.1.t00576-RA"/>
    <property type="gene ID" value="nOo.2.0.1.g00576"/>
</dbReference>
<reference evidence="1 2" key="2">
    <citation type="submission" date="2018-08" db="EMBL/GenBank/DDBJ databases">
        <authorList>
            <person name="Laetsch R D."/>
            <person name="Stevens L."/>
            <person name="Kumar S."/>
            <person name="Blaxter L. M."/>
        </authorList>
    </citation>
    <scope>NUCLEOTIDE SEQUENCE [LARGE SCALE GENOMIC DNA]</scope>
</reference>
<dbReference type="Proteomes" id="UP000271087">
    <property type="component" value="Unassembled WGS sequence"/>
</dbReference>
<name>A0A182DY35_ONCOC</name>